<comment type="caution">
    <text evidence="7">The sequence shown here is derived from an EMBL/GenBank/DDBJ whole genome shotgun (WGS) entry which is preliminary data.</text>
</comment>
<protein>
    <submittedName>
        <fullName evidence="7">Integration host factor</fullName>
    </submittedName>
</protein>
<dbReference type="GO" id="GO:0015293">
    <property type="term" value="F:symporter activity"/>
    <property type="evidence" value="ECO:0007669"/>
    <property type="project" value="InterPro"/>
</dbReference>
<organism evidence="7 8">
    <name type="scientific">Peptoniphilus indolicus ATCC 29427</name>
    <dbReference type="NCBI Taxonomy" id="997350"/>
    <lineage>
        <taxon>Bacteria</taxon>
        <taxon>Bacillati</taxon>
        <taxon>Bacillota</taxon>
        <taxon>Tissierellia</taxon>
        <taxon>Tissierellales</taxon>
        <taxon>Peptoniphilaceae</taxon>
        <taxon>Peptoniphilus</taxon>
    </lineage>
</organism>
<dbReference type="Gene3D" id="1.10.3860.10">
    <property type="entry name" value="Sodium:dicarboxylate symporter"/>
    <property type="match status" value="1"/>
</dbReference>
<dbReference type="STRING" id="997350.HMPREF9129_1383"/>
<sequence>MTEEVNKRKIPSYVKIFIGLVLGVIVGLILNKMGGEDIPFIAKKVIPFMQFLGDFFIKAIKMVLVPLVFLVF</sequence>
<evidence type="ECO:0000256" key="2">
    <source>
        <dbReference type="ARBA" id="ARBA00022448"/>
    </source>
</evidence>
<evidence type="ECO:0000256" key="4">
    <source>
        <dbReference type="ARBA" id="ARBA00022989"/>
    </source>
</evidence>
<dbReference type="EMBL" id="AGBB01000131">
    <property type="protein sequence ID" value="EGY79492.1"/>
    <property type="molecule type" value="Genomic_DNA"/>
</dbReference>
<keyword evidence="4 6" id="KW-1133">Transmembrane helix</keyword>
<keyword evidence="8" id="KW-1185">Reference proteome</keyword>
<dbReference type="SUPFAM" id="SSF118215">
    <property type="entry name" value="Proton glutamate symport protein"/>
    <property type="match status" value="1"/>
</dbReference>
<dbReference type="HOGENOM" id="CLU_2718794_0_0_9"/>
<comment type="subcellular location">
    <subcellularLocation>
        <location evidence="1">Membrane</location>
        <topology evidence="1">Multi-pass membrane protein</topology>
    </subcellularLocation>
</comment>
<name>G4D4Q3_9FIRM</name>
<gene>
    <name evidence="7" type="primary">ihfA</name>
    <name evidence="7" type="ORF">HMPREF9129_1383</name>
</gene>
<feature type="transmembrane region" description="Helical" evidence="6">
    <location>
        <begin position="12"/>
        <end position="30"/>
    </location>
</feature>
<evidence type="ECO:0000256" key="5">
    <source>
        <dbReference type="ARBA" id="ARBA00023136"/>
    </source>
</evidence>
<dbReference type="Pfam" id="PF00375">
    <property type="entry name" value="SDF"/>
    <property type="match status" value="1"/>
</dbReference>
<feature type="transmembrane region" description="Helical" evidence="6">
    <location>
        <begin position="51"/>
        <end position="71"/>
    </location>
</feature>
<dbReference type="PATRIC" id="fig|997350.3.peg.1329"/>
<evidence type="ECO:0000256" key="3">
    <source>
        <dbReference type="ARBA" id="ARBA00022692"/>
    </source>
</evidence>
<dbReference type="InterPro" id="IPR036458">
    <property type="entry name" value="Na:dicarbo_symporter_sf"/>
</dbReference>
<evidence type="ECO:0000256" key="6">
    <source>
        <dbReference type="SAM" id="Phobius"/>
    </source>
</evidence>
<keyword evidence="2" id="KW-0813">Transport</keyword>
<dbReference type="GO" id="GO:0016020">
    <property type="term" value="C:membrane"/>
    <property type="evidence" value="ECO:0007669"/>
    <property type="project" value="UniProtKB-SubCell"/>
</dbReference>
<reference evidence="7 8" key="1">
    <citation type="submission" date="2011-06" db="EMBL/GenBank/DDBJ databases">
        <authorList>
            <person name="Muzny D."/>
            <person name="Qin X."/>
            <person name="Deng J."/>
            <person name="Jiang H."/>
            <person name="Liu Y."/>
            <person name="Qu J."/>
            <person name="Song X.-Z."/>
            <person name="Zhang L."/>
            <person name="Thornton R."/>
            <person name="Coyle M."/>
            <person name="Francisco L."/>
            <person name="Jackson L."/>
            <person name="Javaid M."/>
            <person name="Korchina V."/>
            <person name="Kovar C."/>
            <person name="Mata R."/>
            <person name="Mathew T."/>
            <person name="Ngo R."/>
            <person name="Nguyen L."/>
            <person name="Nguyen N."/>
            <person name="Okwuonu G."/>
            <person name="Ongeri F."/>
            <person name="Pham C."/>
            <person name="Simmons D."/>
            <person name="Wilczek-Boney K."/>
            <person name="Hale W."/>
            <person name="Jakkamsetti A."/>
            <person name="Pham P."/>
            <person name="Ruth R."/>
            <person name="San Lucas F."/>
            <person name="Warren J."/>
            <person name="Zhang J."/>
            <person name="Zhao Z."/>
            <person name="Zhou C."/>
            <person name="Zhu D."/>
            <person name="Lee S."/>
            <person name="Bess C."/>
            <person name="Blankenburg K."/>
            <person name="Forbes L."/>
            <person name="Fu Q."/>
            <person name="Gubbala S."/>
            <person name="Hirani K."/>
            <person name="Jayaseelan J.C."/>
            <person name="Lara F."/>
            <person name="Munidasa M."/>
            <person name="Palculict T."/>
            <person name="Patil S."/>
            <person name="Pu L.-L."/>
            <person name="Saada N."/>
            <person name="Tang L."/>
            <person name="Weissenberger G."/>
            <person name="Zhu Y."/>
            <person name="Hemphill L."/>
            <person name="Shang Y."/>
            <person name="Youmans B."/>
            <person name="Ayvaz T."/>
            <person name="Ross M."/>
            <person name="Santibanez J."/>
            <person name="Aqrawi P."/>
            <person name="Gross S."/>
            <person name="Joshi V."/>
            <person name="Fowler G."/>
            <person name="Nazareth L."/>
            <person name="Reid J."/>
            <person name="Worley K."/>
            <person name="Petrosino J."/>
            <person name="Highlander S."/>
            <person name="Gibbs R."/>
        </authorList>
    </citation>
    <scope>NUCLEOTIDE SEQUENCE [LARGE SCALE GENOMIC DNA]</scope>
    <source>
        <strain evidence="7 8">ATCC 29427</strain>
    </source>
</reference>
<proteinExistence type="predicted"/>
<accession>G4D4Q3</accession>
<evidence type="ECO:0000313" key="7">
    <source>
        <dbReference type="EMBL" id="EGY79492.1"/>
    </source>
</evidence>
<evidence type="ECO:0000256" key="1">
    <source>
        <dbReference type="ARBA" id="ARBA00004141"/>
    </source>
</evidence>
<dbReference type="InterPro" id="IPR001991">
    <property type="entry name" value="Na-dicarboxylate_symporter"/>
</dbReference>
<evidence type="ECO:0000313" key="8">
    <source>
        <dbReference type="Proteomes" id="UP000003422"/>
    </source>
</evidence>
<keyword evidence="3 6" id="KW-0812">Transmembrane</keyword>
<keyword evidence="5 6" id="KW-0472">Membrane</keyword>
<dbReference type="Proteomes" id="UP000003422">
    <property type="component" value="Unassembled WGS sequence"/>
</dbReference>
<dbReference type="AlphaFoldDB" id="G4D4Q3"/>